<gene>
    <name evidence="1" type="ORF">K3G42_017900</name>
</gene>
<sequence length="338" mass="36858">MGMQETLAHRSSGTRPPSCWASHPPPRFPNKQPHPPVQSPDLQTFTSVPATHLQCFKPHASKEWQQSATATPETNAIRSRARHADLFPTILSIQEWRTRRRVRSRVVMVGLSFGEPGEFQGIGGYWFGGHIPGFYQGGEHRATHALSRSCNTALRQFRQLKSQTHGNGEGLGGIDSAAQSSNPSLSSGAPVLEGFMMVSTNRPLTSLTGGTAVYWKPLHASRRSISRSSLSLSYSSSSSFSQDLLVVSEGSQAYSVKHGGRKQLQAGETNQRTTTEPRPLSRSETQVASLIKTTWKPQFKQGGQQGQPLEKQLCEVGATAAALLLEDEREASEKEGQA</sequence>
<name>A0ACB8F0Q5_9SAUR</name>
<keyword evidence="2" id="KW-1185">Reference proteome</keyword>
<evidence type="ECO:0000313" key="2">
    <source>
        <dbReference type="Proteomes" id="UP000827872"/>
    </source>
</evidence>
<evidence type="ECO:0000313" key="1">
    <source>
        <dbReference type="EMBL" id="KAH7998558.1"/>
    </source>
</evidence>
<reference evidence="1" key="1">
    <citation type="submission" date="2021-08" db="EMBL/GenBank/DDBJ databases">
        <title>The first chromosome-level gecko genome reveals the dynamic sex chromosomes of Neotropical dwarf geckos (Sphaerodactylidae: Sphaerodactylus).</title>
        <authorList>
            <person name="Pinto B.J."/>
            <person name="Keating S.E."/>
            <person name="Gamble T."/>
        </authorList>
    </citation>
    <scope>NUCLEOTIDE SEQUENCE</scope>
    <source>
        <strain evidence="1">TG3544</strain>
    </source>
</reference>
<comment type="caution">
    <text evidence="1">The sequence shown here is derived from an EMBL/GenBank/DDBJ whole genome shotgun (WGS) entry which is preliminary data.</text>
</comment>
<proteinExistence type="predicted"/>
<protein>
    <submittedName>
        <fullName evidence="1">Uncharacterized protein</fullName>
    </submittedName>
</protein>
<accession>A0ACB8F0Q5</accession>
<dbReference type="EMBL" id="CM037625">
    <property type="protein sequence ID" value="KAH7998558.1"/>
    <property type="molecule type" value="Genomic_DNA"/>
</dbReference>
<dbReference type="Proteomes" id="UP000827872">
    <property type="component" value="Linkage Group LG12"/>
</dbReference>
<organism evidence="1 2">
    <name type="scientific">Sphaerodactylus townsendi</name>
    <dbReference type="NCBI Taxonomy" id="933632"/>
    <lineage>
        <taxon>Eukaryota</taxon>
        <taxon>Metazoa</taxon>
        <taxon>Chordata</taxon>
        <taxon>Craniata</taxon>
        <taxon>Vertebrata</taxon>
        <taxon>Euteleostomi</taxon>
        <taxon>Lepidosauria</taxon>
        <taxon>Squamata</taxon>
        <taxon>Bifurcata</taxon>
        <taxon>Gekkota</taxon>
        <taxon>Sphaerodactylidae</taxon>
        <taxon>Sphaerodactylus</taxon>
    </lineage>
</organism>